<evidence type="ECO:0000256" key="18">
    <source>
        <dbReference type="ARBA" id="ARBA00025552"/>
    </source>
</evidence>
<feature type="domain" description="AdoMet activation" evidence="26">
    <location>
        <begin position="886"/>
        <end position="1179"/>
    </location>
</feature>
<comment type="catalytic activity">
    <reaction evidence="1 20">
        <text>(6S)-5-methyl-5,6,7,8-tetrahydrofolate + L-homocysteine = (6S)-5,6,7,8-tetrahydrofolate + L-methionine</text>
        <dbReference type="Rhea" id="RHEA:11172"/>
        <dbReference type="ChEBI" id="CHEBI:18608"/>
        <dbReference type="ChEBI" id="CHEBI:57453"/>
        <dbReference type="ChEBI" id="CHEBI:57844"/>
        <dbReference type="ChEBI" id="CHEBI:58199"/>
        <dbReference type="EC" id="2.1.1.13"/>
    </reaction>
</comment>
<dbReference type="SUPFAM" id="SSF47644">
    <property type="entry name" value="Methionine synthase domain"/>
    <property type="match status" value="1"/>
</dbReference>
<evidence type="ECO:0000256" key="2">
    <source>
        <dbReference type="ARBA" id="ARBA00001947"/>
    </source>
</evidence>
<sequence>MTHPFLERLHSPERPVIVFDGAMGTNLQTQNLTAEDFGGAQYEGCNEYLVHTKPEAIAKVHRDFLAVGADVIETDTFGATSIVLAEYDLADQAYYLSKTAAELAKRVAAEFSTPEKPRFVAGSMGPTTKLPTLGHIDFDTMKASFAEQAEALWDGGVDLFIVETCQDVLQIKAALNGIEEVFAKKGDRLPLMVSVTMESMGTMLVGSEISAVLTILEPYPIDILGLNCATGPDLMKPHIKYLSKHSPFIVSCVPNAGLPENVGGQAHYRLTPMELRMSLMHFVEDLGVQVIGGCCGTRPEHIQQLAEIAKELKPKVRQPSLEPAAASIYTTQPYDQDNSFLIVGERLNASGSKKCRDLLNAEDWDGLVSMARAQVKEGAHILDVNVDYVGRDGVRDMHELVSRIVNNVTLPLMLDSTEWEKMEAGLKVAGGKCLLNSTNYEDGEPRFLKVLDLAKKYGAGVVIGTIDEEGMARTAERKFAIAQRAYRQAVAYGIPATEIFFDTLALPISTGIEEDRENGKATIEAIRRIRQELPGCHVILGVSNISFGLNPAARVVLNSVFLHEAMTAGMDAAIVSANKILPLSKIEAQHQDICRHLIYDQRRFEGDVCVYDPLGELTTLFEGVTTKRDRSLDESLPIEERLKRHIIDGERIGLEEHLTKALEQYPPLQIINTFLLDGMKVVGELFGSGQMQLPFVLQSAETMKAAVAYLEPFMEKSESGNNAKGTFIIATVKGDVHDIGKNLVDIILSNNGYKVINLGIKQPVENIIQAYEQHKADCIAMSGLLVKSTAFMKENLEAFNEKGITVPVILGGAALTPKFVNQDCQNTYKGKVIYGRDAFSDLHFMDKLMPAKAASNWDDFQGFLDEVTETAESTNGHKELVKTAEEKAPAESREIDTRRSEAVALDIKRPTPPFWGTQLLQPSDIPIEEVFWYLDLQALIAGQWQFRKPKEQSKEEYQAFLDEKVYPVLETWKQRVIEENLLHPQVIYGYFPCQSEGNTLYVYDANRQDAKNAKEIAKFEFPRQRSSKRLCIADFFATKESGVIDVFPMQAVTVGDIATEFAQKLFADNQYTDYLYFHGLAVQVAEALAEWTHARIRRELGFGSDEPDNIRDVLAQRYNGSRYSFGYPACPNIQDQYKQLELLGSDRINLYMDESEQLYPEQSTTAIIAYHPVAKYFSA</sequence>
<evidence type="ECO:0000259" key="27">
    <source>
        <dbReference type="PROSITE" id="PS51332"/>
    </source>
</evidence>
<dbReference type="InterPro" id="IPR036594">
    <property type="entry name" value="Meth_synthase_dom"/>
</dbReference>
<dbReference type="Gene3D" id="3.40.50.280">
    <property type="entry name" value="Cobalamin-binding domain"/>
    <property type="match status" value="1"/>
</dbReference>
<evidence type="ECO:0000259" key="25">
    <source>
        <dbReference type="PROSITE" id="PS50972"/>
    </source>
</evidence>
<dbReference type="Gene3D" id="3.20.20.20">
    <property type="entry name" value="Dihydropteroate synthase-like"/>
    <property type="match status" value="1"/>
</dbReference>
<dbReference type="FunFam" id="1.10.1240.10:FF:000001">
    <property type="entry name" value="Methionine synthase"/>
    <property type="match status" value="1"/>
</dbReference>
<dbReference type="PROSITE" id="PS51337">
    <property type="entry name" value="B12_BINDING_NTER"/>
    <property type="match status" value="1"/>
</dbReference>
<keyword evidence="14" id="KW-0677">Repeat</keyword>
<evidence type="ECO:0000256" key="16">
    <source>
        <dbReference type="ARBA" id="ARBA00023167"/>
    </source>
</evidence>
<evidence type="ECO:0000256" key="12">
    <source>
        <dbReference type="ARBA" id="ARBA00022691"/>
    </source>
</evidence>
<dbReference type="CDD" id="cd00740">
    <property type="entry name" value="MeTr"/>
    <property type="match status" value="1"/>
</dbReference>
<dbReference type="GO" id="GO:0050667">
    <property type="term" value="P:homocysteine metabolic process"/>
    <property type="evidence" value="ECO:0007669"/>
    <property type="project" value="TreeGrafter"/>
</dbReference>
<feature type="binding site" evidence="21 23">
    <location>
        <position position="294"/>
    </location>
    <ligand>
        <name>Zn(2+)</name>
        <dbReference type="ChEBI" id="CHEBI:29105"/>
    </ligand>
</feature>
<evidence type="ECO:0000256" key="11">
    <source>
        <dbReference type="ARBA" id="ARBA00022679"/>
    </source>
</evidence>
<name>A0A8J7L4V8_9CYAN</name>
<feature type="domain" description="Hcy-binding" evidence="24">
    <location>
        <begin position="5"/>
        <end position="309"/>
    </location>
</feature>
<evidence type="ECO:0000256" key="6">
    <source>
        <dbReference type="ARBA" id="ARBA00012032"/>
    </source>
</evidence>
<dbReference type="PROSITE" id="PS51332">
    <property type="entry name" value="B12_BINDING"/>
    <property type="match status" value="1"/>
</dbReference>
<dbReference type="FunFam" id="3.20.20.20:FF:000007">
    <property type="entry name" value="Methionine synthase"/>
    <property type="match status" value="1"/>
</dbReference>
<evidence type="ECO:0000256" key="19">
    <source>
        <dbReference type="NCBIfam" id="TIGR02082"/>
    </source>
</evidence>
<dbReference type="Pfam" id="PF02965">
    <property type="entry name" value="Met_synt_B12"/>
    <property type="match status" value="1"/>
</dbReference>
<feature type="binding site" evidence="22">
    <location>
        <begin position="1176"/>
        <end position="1177"/>
    </location>
    <ligand>
        <name>S-adenosyl-L-methionine</name>
        <dbReference type="ChEBI" id="CHEBI:59789"/>
    </ligand>
</feature>
<keyword evidence="30" id="KW-1185">Reference proteome</keyword>
<evidence type="ECO:0000313" key="29">
    <source>
        <dbReference type="EMBL" id="MBH8555206.1"/>
    </source>
</evidence>
<dbReference type="RefSeq" id="WP_214441423.1">
    <property type="nucleotide sequence ID" value="NZ_JAECZB010000092.1"/>
</dbReference>
<feature type="binding site" description="axial binding residue" evidence="21">
    <location>
        <position position="737"/>
    </location>
    <ligand>
        <name>methylcob(III)alamin</name>
        <dbReference type="ChEBI" id="CHEBI:28115"/>
    </ligand>
    <ligandPart>
        <name>Co</name>
        <dbReference type="ChEBI" id="CHEBI:27638"/>
    </ligandPart>
</feature>
<evidence type="ECO:0000256" key="1">
    <source>
        <dbReference type="ARBA" id="ARBA00001700"/>
    </source>
</evidence>
<evidence type="ECO:0000256" key="22">
    <source>
        <dbReference type="PIRSR" id="PIRSR000381-2"/>
    </source>
</evidence>
<protein>
    <recommendedName>
        <fullName evidence="7 19">Methionine synthase</fullName>
        <ecNumber evidence="6 19">2.1.1.13</ecNumber>
    </recommendedName>
    <alternativeName>
        <fullName evidence="20">5-methyltetrahydrofolate--homocysteine methyltransferase</fullName>
    </alternativeName>
</protein>
<evidence type="ECO:0000256" key="3">
    <source>
        <dbReference type="ARBA" id="ARBA00001956"/>
    </source>
</evidence>
<comment type="cofactor">
    <cofactor evidence="2 20 23">
        <name>Zn(2+)</name>
        <dbReference type="ChEBI" id="CHEBI:29105"/>
    </cofactor>
</comment>
<dbReference type="InterPro" id="IPR004223">
    <property type="entry name" value="VitB12-dep_Met_synth_activ_dom"/>
</dbReference>
<comment type="domain">
    <text evidence="20">Modular enzyme with four functionally distinct domains. The isolated Hcy-binding domain catalyzes methyl transfer from free methylcobalamin to homocysteine. The Hcy-binding domain in association with the pterin-binding domain catalyzes the methylation of cob(I)alamin by methyltetrahydrofolate and the methylation of homocysteine. The B12-binding domain binds the cofactor. The AdoMet activation domain binds S-adenosyl-L-methionine. Under aerobic conditions cob(I)alamin can be converted to inactive cob(II)alamin. Reductive methylation by S-adenosyl-L-methionine and flavodoxin regenerates methylcobalamin.</text>
</comment>
<dbReference type="Gene3D" id="1.10.1240.10">
    <property type="entry name" value="Methionine synthase domain"/>
    <property type="match status" value="1"/>
</dbReference>
<keyword evidence="11 20" id="KW-0808">Transferase</keyword>
<feature type="binding site" evidence="22">
    <location>
        <position position="838"/>
    </location>
    <ligand>
        <name>methylcob(III)alamin</name>
        <dbReference type="ChEBI" id="CHEBI:28115"/>
    </ligand>
</feature>
<dbReference type="Pfam" id="PF02310">
    <property type="entry name" value="B12-binding"/>
    <property type="match status" value="1"/>
</dbReference>
<evidence type="ECO:0000259" key="28">
    <source>
        <dbReference type="PROSITE" id="PS51337"/>
    </source>
</evidence>
<dbReference type="InterPro" id="IPR006158">
    <property type="entry name" value="Cobalamin-bd"/>
</dbReference>
<keyword evidence="13 20" id="KW-0479">Metal-binding</keyword>
<dbReference type="EC" id="2.1.1.13" evidence="6 19"/>
<feature type="domain" description="B12-binding" evidence="27">
    <location>
        <begin position="724"/>
        <end position="859"/>
    </location>
</feature>
<dbReference type="SUPFAM" id="SSF82282">
    <property type="entry name" value="Homocysteine S-methyltransferase"/>
    <property type="match status" value="1"/>
</dbReference>
<comment type="cofactor">
    <cofactor evidence="3 20 21">
        <name>methylcob(III)alamin</name>
        <dbReference type="ChEBI" id="CHEBI:28115"/>
    </cofactor>
</comment>
<dbReference type="Gene3D" id="3.10.196.10">
    <property type="entry name" value="Vitamin B12-dependent methionine synthase, activation domain"/>
    <property type="match status" value="2"/>
</dbReference>
<dbReference type="GO" id="GO:0008270">
    <property type="term" value="F:zinc ion binding"/>
    <property type="evidence" value="ECO:0007669"/>
    <property type="project" value="UniProtKB-UniRule"/>
</dbReference>
<accession>A0A8J7L4V8</accession>
<comment type="caution">
    <text evidence="29">The sequence shown here is derived from an EMBL/GenBank/DDBJ whole genome shotgun (WGS) entry which is preliminary data.</text>
</comment>
<dbReference type="InterPro" id="IPR033706">
    <property type="entry name" value="Met_synthase_B12-bd"/>
</dbReference>
<dbReference type="SUPFAM" id="SSF51717">
    <property type="entry name" value="Dihydropteroate synthetase-like"/>
    <property type="match status" value="1"/>
</dbReference>
<evidence type="ECO:0000256" key="23">
    <source>
        <dbReference type="PROSITE-ProRule" id="PRU00333"/>
    </source>
</evidence>
<feature type="binding site" evidence="22">
    <location>
        <position position="1122"/>
    </location>
    <ligand>
        <name>S-adenosyl-L-methionine</name>
        <dbReference type="ChEBI" id="CHEBI:59789"/>
    </ligand>
</feature>
<reference evidence="29 30" key="1">
    <citation type="journal article" date="2021" name="Int. J. Syst. Evol. Microbiol.">
        <title>Amazonocrinis nigriterrae gen. nov., sp. nov., Atlanticothrix silvestris gen. nov., sp. nov. and Dendronalium phyllosphericum gen. nov., sp. nov., nostocacean cyanobacteria from Brazilian environments.</title>
        <authorList>
            <person name="Alvarenga D.O."/>
            <person name="Andreote A.P.D."/>
            <person name="Branco L.H.Z."/>
            <person name="Delbaje E."/>
            <person name="Cruz R.B."/>
            <person name="Varani A.M."/>
            <person name="Fiore M.F."/>
        </authorList>
    </citation>
    <scope>NUCLEOTIDE SEQUENCE [LARGE SCALE GENOMIC DNA]</scope>
    <source>
        <strain evidence="29 30">CENA357</strain>
    </source>
</reference>
<dbReference type="GO" id="GO:0046653">
    <property type="term" value="P:tetrahydrofolate metabolic process"/>
    <property type="evidence" value="ECO:0007669"/>
    <property type="project" value="TreeGrafter"/>
</dbReference>
<evidence type="ECO:0000256" key="17">
    <source>
        <dbReference type="ARBA" id="ARBA00023285"/>
    </source>
</evidence>
<dbReference type="NCBIfam" id="TIGR02082">
    <property type="entry name" value="metH"/>
    <property type="match status" value="1"/>
</dbReference>
<dbReference type="InterPro" id="IPR011005">
    <property type="entry name" value="Dihydropteroate_synth-like_sf"/>
</dbReference>
<dbReference type="GO" id="GO:0008705">
    <property type="term" value="F:methionine synthase activity"/>
    <property type="evidence" value="ECO:0007669"/>
    <property type="project" value="UniProtKB-UniRule"/>
</dbReference>
<evidence type="ECO:0000256" key="13">
    <source>
        <dbReference type="ARBA" id="ARBA00022723"/>
    </source>
</evidence>
<keyword evidence="10 20" id="KW-0846">Cobalamin</keyword>
<evidence type="ECO:0000256" key="15">
    <source>
        <dbReference type="ARBA" id="ARBA00022833"/>
    </source>
</evidence>
<dbReference type="InterPro" id="IPR003759">
    <property type="entry name" value="Cbl-bd_cap"/>
</dbReference>
<dbReference type="PROSITE" id="PS50970">
    <property type="entry name" value="HCY"/>
    <property type="match status" value="1"/>
</dbReference>
<dbReference type="InterPro" id="IPR050554">
    <property type="entry name" value="Met_Synthase/Corrinoid"/>
</dbReference>
<dbReference type="PROSITE" id="PS50972">
    <property type="entry name" value="PTERIN_BINDING"/>
    <property type="match status" value="1"/>
</dbReference>
<dbReference type="Proteomes" id="UP000599391">
    <property type="component" value="Unassembled WGS sequence"/>
</dbReference>
<dbReference type="InterPro" id="IPR003726">
    <property type="entry name" value="HCY_dom"/>
</dbReference>
<keyword evidence="9 20" id="KW-0028">Amino-acid biosynthesis</keyword>
<evidence type="ECO:0000256" key="10">
    <source>
        <dbReference type="ARBA" id="ARBA00022628"/>
    </source>
</evidence>
<organism evidence="29 30">
    <name type="scientific">Atlanticothrix silvestris CENA357</name>
    <dbReference type="NCBI Taxonomy" id="1725252"/>
    <lineage>
        <taxon>Bacteria</taxon>
        <taxon>Bacillati</taxon>
        <taxon>Cyanobacteriota</taxon>
        <taxon>Cyanophyceae</taxon>
        <taxon>Nostocales</taxon>
        <taxon>Nodulariaceae</taxon>
        <taxon>Atlanticothrix</taxon>
        <taxon>Atlanticothrix silvestris</taxon>
    </lineage>
</organism>
<evidence type="ECO:0000259" key="24">
    <source>
        <dbReference type="PROSITE" id="PS50970"/>
    </source>
</evidence>
<feature type="binding site" evidence="21 23">
    <location>
        <position position="228"/>
    </location>
    <ligand>
        <name>Zn(2+)</name>
        <dbReference type="ChEBI" id="CHEBI:29105"/>
    </ligand>
</feature>
<evidence type="ECO:0000256" key="7">
    <source>
        <dbReference type="ARBA" id="ARBA00013998"/>
    </source>
</evidence>
<dbReference type="GO" id="GO:0032259">
    <property type="term" value="P:methylation"/>
    <property type="evidence" value="ECO:0007669"/>
    <property type="project" value="UniProtKB-KW"/>
</dbReference>
<dbReference type="FunFam" id="3.40.50.280:FF:000004">
    <property type="entry name" value="Methionine synthase"/>
    <property type="match status" value="1"/>
</dbReference>
<dbReference type="SMART" id="SM01018">
    <property type="entry name" value="B12-binding_2"/>
    <property type="match status" value="1"/>
</dbReference>
<dbReference type="GO" id="GO:0031419">
    <property type="term" value="F:cobalamin binding"/>
    <property type="evidence" value="ECO:0007669"/>
    <property type="project" value="UniProtKB-UniRule"/>
</dbReference>
<evidence type="ECO:0000256" key="5">
    <source>
        <dbReference type="ARBA" id="ARBA00010398"/>
    </source>
</evidence>
<feature type="domain" description="Pterin-binding" evidence="25">
    <location>
        <begin position="340"/>
        <end position="595"/>
    </location>
</feature>
<keyword evidence="15 20" id="KW-0862">Zinc</keyword>
<feature type="binding site" evidence="21 23">
    <location>
        <position position="295"/>
    </location>
    <ligand>
        <name>Zn(2+)</name>
        <dbReference type="ChEBI" id="CHEBI:29105"/>
    </ligand>
</feature>
<proteinExistence type="inferred from homology"/>
<dbReference type="UniPathway" id="UPA00051">
    <property type="reaction ID" value="UER00081"/>
</dbReference>
<evidence type="ECO:0000256" key="8">
    <source>
        <dbReference type="ARBA" id="ARBA00022603"/>
    </source>
</evidence>
<dbReference type="Gene3D" id="3.20.20.330">
    <property type="entry name" value="Homocysteine-binding-like domain"/>
    <property type="match status" value="1"/>
</dbReference>
<dbReference type="Pfam" id="PF02607">
    <property type="entry name" value="B12-binding_2"/>
    <property type="match status" value="1"/>
</dbReference>
<dbReference type="InterPro" id="IPR036724">
    <property type="entry name" value="Cobalamin-bd_sf"/>
</dbReference>
<dbReference type="InterPro" id="IPR036589">
    <property type="entry name" value="HCY_dom_sf"/>
</dbReference>
<dbReference type="Pfam" id="PF00809">
    <property type="entry name" value="Pterin_bind"/>
    <property type="match status" value="1"/>
</dbReference>
<feature type="domain" description="B12-binding N-terminal" evidence="28">
    <location>
        <begin position="629"/>
        <end position="722"/>
    </location>
</feature>
<dbReference type="AlphaFoldDB" id="A0A8J7L4V8"/>
<feature type="binding site" evidence="22">
    <location>
        <begin position="734"/>
        <end position="738"/>
    </location>
    <ligand>
        <name>methylcob(III)alamin</name>
        <dbReference type="ChEBI" id="CHEBI:28115"/>
    </ligand>
</feature>
<dbReference type="PANTHER" id="PTHR45833:SF1">
    <property type="entry name" value="METHIONINE SYNTHASE"/>
    <property type="match status" value="1"/>
</dbReference>
<gene>
    <name evidence="29" type="primary">metH</name>
    <name evidence="29" type="ORF">I8751_23215</name>
</gene>
<evidence type="ECO:0000256" key="4">
    <source>
        <dbReference type="ARBA" id="ARBA00005178"/>
    </source>
</evidence>
<dbReference type="InterPro" id="IPR037010">
    <property type="entry name" value="VitB12-dep_Met_synth_activ_sf"/>
</dbReference>
<feature type="binding site" evidence="22">
    <location>
        <position position="782"/>
    </location>
    <ligand>
        <name>methylcob(III)alamin</name>
        <dbReference type="ChEBI" id="CHEBI:28115"/>
    </ligand>
</feature>
<evidence type="ECO:0000256" key="21">
    <source>
        <dbReference type="PIRSR" id="PIRSR000381-1"/>
    </source>
</evidence>
<dbReference type="FunFam" id="3.20.20.330:FF:000001">
    <property type="entry name" value="Methionine synthase"/>
    <property type="match status" value="1"/>
</dbReference>
<dbReference type="EMBL" id="JAECZB010000092">
    <property type="protein sequence ID" value="MBH8555206.1"/>
    <property type="molecule type" value="Genomic_DNA"/>
</dbReference>
<comment type="pathway">
    <text evidence="4 20">Amino-acid biosynthesis; L-methionine biosynthesis via de novo pathway; L-methionine from L-homocysteine (MetH route): step 1/1.</text>
</comment>
<keyword evidence="16 20" id="KW-0486">Methionine biosynthesis</keyword>
<dbReference type="PANTHER" id="PTHR45833">
    <property type="entry name" value="METHIONINE SYNTHASE"/>
    <property type="match status" value="1"/>
</dbReference>
<keyword evidence="17 20" id="KW-0170">Cobalt</keyword>
<comment type="function">
    <text evidence="18 20">Catalyzes the transfer of a methyl group from methyl-cobalamin to homocysteine, yielding enzyme-bound cob(I)alamin and methionine. Subsequently, remethylates the cofactor using methyltetrahydrofolate.</text>
</comment>
<keyword evidence="8 20" id="KW-0489">Methyltransferase</keyword>
<evidence type="ECO:0000259" key="26">
    <source>
        <dbReference type="PROSITE" id="PS50974"/>
    </source>
</evidence>
<evidence type="ECO:0000256" key="20">
    <source>
        <dbReference type="PIRNR" id="PIRNR000381"/>
    </source>
</evidence>
<dbReference type="InterPro" id="IPR000489">
    <property type="entry name" value="Pterin-binding_dom"/>
</dbReference>
<evidence type="ECO:0000256" key="9">
    <source>
        <dbReference type="ARBA" id="ARBA00022605"/>
    </source>
</evidence>
<comment type="similarity">
    <text evidence="5">Belongs to the vitamin-B12 dependent methionine synthase family.</text>
</comment>
<dbReference type="InterPro" id="IPR011822">
    <property type="entry name" value="MetH"/>
</dbReference>
<dbReference type="PIRSF" id="PIRSF000381">
    <property type="entry name" value="MetH"/>
    <property type="match status" value="1"/>
</dbReference>
<dbReference type="Pfam" id="PF02574">
    <property type="entry name" value="S-methyl_trans"/>
    <property type="match status" value="1"/>
</dbReference>
<dbReference type="GO" id="GO:0005829">
    <property type="term" value="C:cytosol"/>
    <property type="evidence" value="ECO:0007669"/>
    <property type="project" value="TreeGrafter"/>
</dbReference>
<feature type="binding site" evidence="22">
    <location>
        <position position="935"/>
    </location>
    <ligand>
        <name>S-adenosyl-L-methionine</name>
        <dbReference type="ChEBI" id="CHEBI:59789"/>
    </ligand>
</feature>
<evidence type="ECO:0000313" key="30">
    <source>
        <dbReference type="Proteomes" id="UP000599391"/>
    </source>
</evidence>
<keyword evidence="12 20" id="KW-0949">S-adenosyl-L-methionine</keyword>
<dbReference type="SUPFAM" id="SSF56507">
    <property type="entry name" value="Methionine synthase activation domain-like"/>
    <property type="match status" value="1"/>
</dbReference>
<dbReference type="SUPFAM" id="SSF52242">
    <property type="entry name" value="Cobalamin (vitamin B12)-binding domain"/>
    <property type="match status" value="1"/>
</dbReference>
<dbReference type="CDD" id="cd02069">
    <property type="entry name" value="methionine_synthase_B12_BD"/>
    <property type="match status" value="1"/>
</dbReference>
<evidence type="ECO:0000256" key="14">
    <source>
        <dbReference type="ARBA" id="ARBA00022737"/>
    </source>
</evidence>
<dbReference type="PROSITE" id="PS50974">
    <property type="entry name" value="ADOMET_ACTIVATION"/>
    <property type="match status" value="1"/>
</dbReference>